<dbReference type="Proteomes" id="UP001165160">
    <property type="component" value="Unassembled WGS sequence"/>
</dbReference>
<sequence>MKLALLRLAHRCGDFRNLLAFSLWPLRSSTTTIEASELNQGGFGPEAAPKVIKLEMWGGSSVGSGGWCWGGARRLAHHFRKFGPSRVTLKLDEARADRGEREWGSLDVLELGSGTGALGLVAAALGARSVTLTDQASFVFPGRAAAKLAEGRSLLDLMRLNSKSNGDSDSVVVRELLFGDAAMMALLPHKTYGLICASDILLFSSAHIALDSTLRSLSDKDTVVLIEHTDRETANGGEYPVDMMAFFKVLEVGGIWTPTIIRDHGRHLTVRMLRTKEGEVPFVVGDMAARSSSSSWT</sequence>
<proteinExistence type="predicted"/>
<name>A0A9W7F9Y1_9STRA</name>
<dbReference type="PANTHER" id="PTHR14614">
    <property type="entry name" value="HEPATOCELLULAR CARCINOMA-ASSOCIATED ANTIGEN"/>
    <property type="match status" value="1"/>
</dbReference>
<dbReference type="InterPro" id="IPR029063">
    <property type="entry name" value="SAM-dependent_MTases_sf"/>
</dbReference>
<dbReference type="PANTHER" id="PTHR14614:SF132">
    <property type="entry name" value="PROTEIN-LYSINE METHYLTRANSFERASE C42C1.13"/>
    <property type="match status" value="1"/>
</dbReference>
<dbReference type="Gene3D" id="3.40.50.150">
    <property type="entry name" value="Vaccinia Virus protein VP39"/>
    <property type="match status" value="1"/>
</dbReference>
<comment type="caution">
    <text evidence="1">The sequence shown here is derived from an EMBL/GenBank/DDBJ whole genome shotgun (WGS) entry which is preliminary data.</text>
</comment>
<dbReference type="Pfam" id="PF10294">
    <property type="entry name" value="Methyltransf_16"/>
    <property type="match status" value="1"/>
</dbReference>
<organism evidence="1 2">
    <name type="scientific">Triparma verrucosa</name>
    <dbReference type="NCBI Taxonomy" id="1606542"/>
    <lineage>
        <taxon>Eukaryota</taxon>
        <taxon>Sar</taxon>
        <taxon>Stramenopiles</taxon>
        <taxon>Ochrophyta</taxon>
        <taxon>Bolidophyceae</taxon>
        <taxon>Parmales</taxon>
        <taxon>Triparmaceae</taxon>
        <taxon>Triparma</taxon>
    </lineage>
</organism>
<evidence type="ECO:0000313" key="1">
    <source>
        <dbReference type="EMBL" id="GMI08604.1"/>
    </source>
</evidence>
<reference evidence="2" key="1">
    <citation type="journal article" date="2023" name="Commun. Biol.">
        <title>Genome analysis of Parmales, the sister group of diatoms, reveals the evolutionary specialization of diatoms from phago-mixotrophs to photoautotrophs.</title>
        <authorList>
            <person name="Ban H."/>
            <person name="Sato S."/>
            <person name="Yoshikawa S."/>
            <person name="Yamada K."/>
            <person name="Nakamura Y."/>
            <person name="Ichinomiya M."/>
            <person name="Sato N."/>
            <person name="Blanc-Mathieu R."/>
            <person name="Endo H."/>
            <person name="Kuwata A."/>
            <person name="Ogata H."/>
        </authorList>
    </citation>
    <scope>NUCLEOTIDE SEQUENCE [LARGE SCALE GENOMIC DNA]</scope>
    <source>
        <strain evidence="2">NIES 3699</strain>
    </source>
</reference>
<keyword evidence="2" id="KW-1185">Reference proteome</keyword>
<dbReference type="SUPFAM" id="SSF53335">
    <property type="entry name" value="S-adenosyl-L-methionine-dependent methyltransferases"/>
    <property type="match status" value="1"/>
</dbReference>
<accession>A0A9W7F9Y1</accession>
<dbReference type="CDD" id="cd02440">
    <property type="entry name" value="AdoMet_MTases"/>
    <property type="match status" value="1"/>
</dbReference>
<evidence type="ECO:0000313" key="2">
    <source>
        <dbReference type="Proteomes" id="UP001165160"/>
    </source>
</evidence>
<dbReference type="InterPro" id="IPR019410">
    <property type="entry name" value="Methyltransf_16"/>
</dbReference>
<protein>
    <submittedName>
        <fullName evidence="1">Uncharacterized protein</fullName>
    </submittedName>
</protein>
<dbReference type="EMBL" id="BRXX01000384">
    <property type="protein sequence ID" value="GMI08604.1"/>
    <property type="molecule type" value="Genomic_DNA"/>
</dbReference>
<dbReference type="AlphaFoldDB" id="A0A9W7F9Y1"/>
<gene>
    <name evidence="1" type="ORF">TrVE_jg11331</name>
</gene>